<dbReference type="GO" id="GO:0016763">
    <property type="term" value="F:pentosyltransferase activity"/>
    <property type="evidence" value="ECO:0007669"/>
    <property type="project" value="TreeGrafter"/>
</dbReference>
<dbReference type="Pfam" id="PF13231">
    <property type="entry name" value="PMT_2"/>
    <property type="match status" value="1"/>
</dbReference>
<feature type="transmembrane region" description="Helical" evidence="8">
    <location>
        <begin position="192"/>
        <end position="209"/>
    </location>
</feature>
<dbReference type="GO" id="GO:0005886">
    <property type="term" value="C:plasma membrane"/>
    <property type="evidence" value="ECO:0007669"/>
    <property type="project" value="UniProtKB-SubCell"/>
</dbReference>
<feature type="transmembrane region" description="Helical" evidence="8">
    <location>
        <begin position="400"/>
        <end position="418"/>
    </location>
</feature>
<feature type="transmembrane region" description="Helical" evidence="8">
    <location>
        <begin position="165"/>
        <end position="186"/>
    </location>
</feature>
<dbReference type="AlphaFoldDB" id="A0A1F4YGE5"/>
<dbReference type="PANTHER" id="PTHR33908">
    <property type="entry name" value="MANNOSYLTRANSFERASE YKCB-RELATED"/>
    <property type="match status" value="1"/>
</dbReference>
<accession>A0A1F4YGE5</accession>
<feature type="domain" description="Glycosyltransferase RgtA/B/C/D-like" evidence="9">
    <location>
        <begin position="127"/>
        <end position="274"/>
    </location>
</feature>
<evidence type="ECO:0000256" key="6">
    <source>
        <dbReference type="ARBA" id="ARBA00022989"/>
    </source>
</evidence>
<organism evidence="10 11">
    <name type="scientific">Candidatus Amesbacteria bacterium RIFCSPHIGHO2_01_FULL_48_32b</name>
    <dbReference type="NCBI Taxonomy" id="1797253"/>
    <lineage>
        <taxon>Bacteria</taxon>
        <taxon>Candidatus Amesiibacteriota</taxon>
    </lineage>
</organism>
<sequence length="555" mass="63056">MKNIHLLSITSAVFLSLYTSYMIYLDKYHPILIVTWLSSVILILLPGIFSQKFPPSFRLRTFFVPIIIALIPPTILFLLFSPTRLHTDDTILAYVSSTTDFIKSNFFSGFPQDKTVLISQFPAPLYIIQKFFLSIFGHTIMGIKISNLPYSFLVSLFLYKISRELFSDSIAIISVLLYGLFFPSLYLETLGVPYISSIAVFTVFLYLSIRSIKAPRYTDFLRLGIVCGLCFLFYYSSYISIPLLFIVPLLTNSKSIQKKAVYLSLSLTGFITIILPFFTHAYKFENLFTSRTSQVALVGGSWSSHKDEKINLKERISLYVSNFKLSVKSLVQNNIGGAGGYNFGSLSFLNPTSLALSIIGGLIILIKSIKSPGYSIIILSMSLSFTTMALAISPPGFHRFHISYPLFALTMSAAFSLITKPRHLVIKMASIFIGALLIGRYSLENLSSFNRAARNEYNSQYVQLADIINNQYLGRHIHVASFPGFVFERVYFFKSSDKVLSIDTRYHDDYLNNFNRNEKYIYVMTMPEVFKEKFEQADQNGKYVNFSQDFGLFVN</sequence>
<keyword evidence="5 8" id="KW-0812">Transmembrane</keyword>
<feature type="transmembrane region" description="Helical" evidence="8">
    <location>
        <begin position="221"/>
        <end position="241"/>
    </location>
</feature>
<reference evidence="10 11" key="1">
    <citation type="journal article" date="2016" name="Nat. Commun.">
        <title>Thousands of microbial genomes shed light on interconnected biogeochemical processes in an aquifer system.</title>
        <authorList>
            <person name="Anantharaman K."/>
            <person name="Brown C.T."/>
            <person name="Hug L.A."/>
            <person name="Sharon I."/>
            <person name="Castelle C.J."/>
            <person name="Probst A.J."/>
            <person name="Thomas B.C."/>
            <person name="Singh A."/>
            <person name="Wilkins M.J."/>
            <person name="Karaoz U."/>
            <person name="Brodie E.L."/>
            <person name="Williams K.H."/>
            <person name="Hubbard S.S."/>
            <person name="Banfield J.F."/>
        </authorList>
    </citation>
    <scope>NUCLEOTIDE SEQUENCE [LARGE SCALE GENOMIC DNA]</scope>
</reference>
<keyword evidence="4" id="KW-0808">Transferase</keyword>
<dbReference type="PANTHER" id="PTHR33908:SF11">
    <property type="entry name" value="MEMBRANE PROTEIN"/>
    <property type="match status" value="1"/>
</dbReference>
<keyword evidence="7 8" id="KW-0472">Membrane</keyword>
<dbReference type="Proteomes" id="UP000178176">
    <property type="component" value="Unassembled WGS sequence"/>
</dbReference>
<proteinExistence type="predicted"/>
<evidence type="ECO:0000256" key="8">
    <source>
        <dbReference type="SAM" id="Phobius"/>
    </source>
</evidence>
<evidence type="ECO:0000256" key="4">
    <source>
        <dbReference type="ARBA" id="ARBA00022679"/>
    </source>
</evidence>
<dbReference type="GO" id="GO:0009103">
    <property type="term" value="P:lipopolysaccharide biosynthetic process"/>
    <property type="evidence" value="ECO:0007669"/>
    <property type="project" value="UniProtKB-ARBA"/>
</dbReference>
<feature type="transmembrane region" description="Helical" evidence="8">
    <location>
        <begin position="61"/>
        <end position="80"/>
    </location>
</feature>
<evidence type="ECO:0000256" key="5">
    <source>
        <dbReference type="ARBA" id="ARBA00022692"/>
    </source>
</evidence>
<gene>
    <name evidence="10" type="ORF">A2876_00765</name>
</gene>
<feature type="transmembrane region" description="Helical" evidence="8">
    <location>
        <begin position="372"/>
        <end position="393"/>
    </location>
</feature>
<keyword evidence="2" id="KW-1003">Cell membrane</keyword>
<feature type="transmembrane region" description="Helical" evidence="8">
    <location>
        <begin position="7"/>
        <end position="25"/>
    </location>
</feature>
<comment type="subcellular location">
    <subcellularLocation>
        <location evidence="1">Cell membrane</location>
        <topology evidence="1">Multi-pass membrane protein</topology>
    </subcellularLocation>
</comment>
<dbReference type="InterPro" id="IPR038731">
    <property type="entry name" value="RgtA/B/C-like"/>
</dbReference>
<protein>
    <recommendedName>
        <fullName evidence="9">Glycosyltransferase RgtA/B/C/D-like domain-containing protein</fullName>
    </recommendedName>
</protein>
<dbReference type="InterPro" id="IPR050297">
    <property type="entry name" value="LipidA_mod_glycosyltrf_83"/>
</dbReference>
<evidence type="ECO:0000256" key="3">
    <source>
        <dbReference type="ARBA" id="ARBA00022676"/>
    </source>
</evidence>
<name>A0A1F4YGE5_9BACT</name>
<feature type="transmembrane region" description="Helical" evidence="8">
    <location>
        <begin position="131"/>
        <end position="158"/>
    </location>
</feature>
<evidence type="ECO:0000313" key="10">
    <source>
        <dbReference type="EMBL" id="OGC93065.1"/>
    </source>
</evidence>
<feature type="transmembrane region" description="Helical" evidence="8">
    <location>
        <begin position="348"/>
        <end position="366"/>
    </location>
</feature>
<evidence type="ECO:0000259" key="9">
    <source>
        <dbReference type="Pfam" id="PF13231"/>
    </source>
</evidence>
<evidence type="ECO:0000256" key="7">
    <source>
        <dbReference type="ARBA" id="ARBA00023136"/>
    </source>
</evidence>
<evidence type="ECO:0000313" key="11">
    <source>
        <dbReference type="Proteomes" id="UP000178176"/>
    </source>
</evidence>
<dbReference type="EMBL" id="MEXH01000002">
    <property type="protein sequence ID" value="OGC93065.1"/>
    <property type="molecule type" value="Genomic_DNA"/>
</dbReference>
<keyword evidence="6 8" id="KW-1133">Transmembrane helix</keyword>
<feature type="transmembrane region" description="Helical" evidence="8">
    <location>
        <begin position="424"/>
        <end position="443"/>
    </location>
</feature>
<feature type="transmembrane region" description="Helical" evidence="8">
    <location>
        <begin position="31"/>
        <end position="49"/>
    </location>
</feature>
<feature type="transmembrane region" description="Helical" evidence="8">
    <location>
        <begin position="261"/>
        <end position="282"/>
    </location>
</feature>
<keyword evidence="3" id="KW-0328">Glycosyltransferase</keyword>
<evidence type="ECO:0000256" key="1">
    <source>
        <dbReference type="ARBA" id="ARBA00004651"/>
    </source>
</evidence>
<comment type="caution">
    <text evidence="10">The sequence shown here is derived from an EMBL/GenBank/DDBJ whole genome shotgun (WGS) entry which is preliminary data.</text>
</comment>
<evidence type="ECO:0000256" key="2">
    <source>
        <dbReference type="ARBA" id="ARBA00022475"/>
    </source>
</evidence>